<comment type="caution">
    <text evidence="1">The sequence shown here is derived from an EMBL/GenBank/DDBJ whole genome shotgun (WGS) entry which is preliminary data.</text>
</comment>
<evidence type="ECO:0000313" key="2">
    <source>
        <dbReference type="Proteomes" id="UP000617402"/>
    </source>
</evidence>
<sequence>MSRSKRVMEQRVAEFYRSNKLWRTSFFLPEHREGTIQGRLTSLAEQLSRPSETKREEMEHILAKAMRNQEEIRIRLQDGIWISATPVTVVAGRLYVLVNGEDIEIRLSEIMDAQE</sequence>
<dbReference type="Proteomes" id="UP000617402">
    <property type="component" value="Unassembled WGS sequence"/>
</dbReference>
<evidence type="ECO:0008006" key="3">
    <source>
        <dbReference type="Google" id="ProtNLM"/>
    </source>
</evidence>
<proteinExistence type="predicted"/>
<accession>A0ABR7T8K9</accession>
<dbReference type="EMBL" id="JACVHF010000025">
    <property type="protein sequence ID" value="MBC9786101.1"/>
    <property type="molecule type" value="Genomic_DNA"/>
</dbReference>
<gene>
    <name evidence="1" type="ORF">H1S01_16650</name>
</gene>
<dbReference type="RefSeq" id="WP_188041526.1">
    <property type="nucleotide sequence ID" value="NZ_JACVHF010000025.1"/>
</dbReference>
<evidence type="ECO:0000313" key="1">
    <source>
        <dbReference type="EMBL" id="MBC9786101.1"/>
    </source>
</evidence>
<organism evidence="1 2">
    <name type="scientific">Heliobacterium chlorum</name>
    <dbReference type="NCBI Taxonomy" id="2698"/>
    <lineage>
        <taxon>Bacteria</taxon>
        <taxon>Bacillati</taxon>
        <taxon>Bacillota</taxon>
        <taxon>Clostridia</taxon>
        <taxon>Eubacteriales</taxon>
        <taxon>Heliobacteriaceae</taxon>
        <taxon>Heliobacterium</taxon>
    </lineage>
</organism>
<reference evidence="1 2" key="1">
    <citation type="submission" date="2020-07" db="EMBL/GenBank/DDBJ databases">
        <title>Draft whole-genome sequence of Heliobacterium chlorum DSM 3682, type strain.</title>
        <authorList>
            <person name="Kyndt J.A."/>
            <person name="Meyer T.E."/>
            <person name="Imhoff J.F."/>
        </authorList>
    </citation>
    <scope>NUCLEOTIDE SEQUENCE [LARGE SCALE GENOMIC DNA]</scope>
    <source>
        <strain evidence="1 2">DSM 3682</strain>
    </source>
</reference>
<name>A0ABR7T8K9_HELCL</name>
<protein>
    <recommendedName>
        <fullName evidence="3">YolD-like protein</fullName>
    </recommendedName>
</protein>
<keyword evidence="2" id="KW-1185">Reference proteome</keyword>